<proteinExistence type="predicted"/>
<accession>A0A9D4LPS9</accession>
<sequence>MKSQSLPLEFRKNAFLALVRSKLEYASVVWDPFHQTDIDRLEGVQRSAARFKPETTAPDSLVVSQKC</sequence>
<name>A0A9D4LPS9_DREPO</name>
<evidence type="ECO:0000313" key="2">
    <source>
        <dbReference type="Proteomes" id="UP000828390"/>
    </source>
</evidence>
<reference evidence="1" key="2">
    <citation type="submission" date="2020-11" db="EMBL/GenBank/DDBJ databases">
        <authorList>
            <person name="McCartney M.A."/>
            <person name="Auch B."/>
            <person name="Kono T."/>
            <person name="Mallez S."/>
            <person name="Becker A."/>
            <person name="Gohl D.M."/>
            <person name="Silverstein K.A.T."/>
            <person name="Koren S."/>
            <person name="Bechman K.B."/>
            <person name="Herman A."/>
            <person name="Abrahante J.E."/>
            <person name="Garbe J."/>
        </authorList>
    </citation>
    <scope>NUCLEOTIDE SEQUENCE</scope>
    <source>
        <strain evidence="1">Duluth1</strain>
        <tissue evidence="1">Whole animal</tissue>
    </source>
</reference>
<gene>
    <name evidence="1" type="ORF">DPMN_023500</name>
</gene>
<organism evidence="1 2">
    <name type="scientific">Dreissena polymorpha</name>
    <name type="common">Zebra mussel</name>
    <name type="synonym">Mytilus polymorpha</name>
    <dbReference type="NCBI Taxonomy" id="45954"/>
    <lineage>
        <taxon>Eukaryota</taxon>
        <taxon>Metazoa</taxon>
        <taxon>Spiralia</taxon>
        <taxon>Lophotrochozoa</taxon>
        <taxon>Mollusca</taxon>
        <taxon>Bivalvia</taxon>
        <taxon>Autobranchia</taxon>
        <taxon>Heteroconchia</taxon>
        <taxon>Euheterodonta</taxon>
        <taxon>Imparidentia</taxon>
        <taxon>Neoheterodontei</taxon>
        <taxon>Myida</taxon>
        <taxon>Dreissenoidea</taxon>
        <taxon>Dreissenidae</taxon>
        <taxon>Dreissena</taxon>
    </lineage>
</organism>
<dbReference type="AlphaFoldDB" id="A0A9D4LPS9"/>
<keyword evidence="2" id="KW-1185">Reference proteome</keyword>
<dbReference type="Proteomes" id="UP000828390">
    <property type="component" value="Unassembled WGS sequence"/>
</dbReference>
<comment type="caution">
    <text evidence="1">The sequence shown here is derived from an EMBL/GenBank/DDBJ whole genome shotgun (WGS) entry which is preliminary data.</text>
</comment>
<reference evidence="1" key="1">
    <citation type="journal article" date="2019" name="bioRxiv">
        <title>The Genome of the Zebra Mussel, Dreissena polymorpha: A Resource for Invasive Species Research.</title>
        <authorList>
            <person name="McCartney M.A."/>
            <person name="Auch B."/>
            <person name="Kono T."/>
            <person name="Mallez S."/>
            <person name="Zhang Y."/>
            <person name="Obille A."/>
            <person name="Becker A."/>
            <person name="Abrahante J.E."/>
            <person name="Garbe J."/>
            <person name="Badalamenti J.P."/>
            <person name="Herman A."/>
            <person name="Mangelson H."/>
            <person name="Liachko I."/>
            <person name="Sullivan S."/>
            <person name="Sone E.D."/>
            <person name="Koren S."/>
            <person name="Silverstein K.A.T."/>
            <person name="Beckman K.B."/>
            <person name="Gohl D.M."/>
        </authorList>
    </citation>
    <scope>NUCLEOTIDE SEQUENCE</scope>
    <source>
        <strain evidence="1">Duluth1</strain>
        <tissue evidence="1">Whole animal</tissue>
    </source>
</reference>
<protein>
    <submittedName>
        <fullName evidence="1">Uncharacterized protein</fullName>
    </submittedName>
</protein>
<dbReference type="EMBL" id="JAIWYP010000002">
    <property type="protein sequence ID" value="KAH3860591.1"/>
    <property type="molecule type" value="Genomic_DNA"/>
</dbReference>
<evidence type="ECO:0000313" key="1">
    <source>
        <dbReference type="EMBL" id="KAH3860591.1"/>
    </source>
</evidence>